<evidence type="ECO:0000256" key="1">
    <source>
        <dbReference type="SAM" id="Phobius"/>
    </source>
</evidence>
<dbReference type="RefSeq" id="WP_345327532.1">
    <property type="nucleotide sequence ID" value="NZ_BAABGA010000107.1"/>
</dbReference>
<organism evidence="2 3">
    <name type="scientific">Novipirellula rosea</name>
    <dbReference type="NCBI Taxonomy" id="1031540"/>
    <lineage>
        <taxon>Bacteria</taxon>
        <taxon>Pseudomonadati</taxon>
        <taxon>Planctomycetota</taxon>
        <taxon>Planctomycetia</taxon>
        <taxon>Pirellulales</taxon>
        <taxon>Pirellulaceae</taxon>
        <taxon>Novipirellula</taxon>
    </lineage>
</organism>
<evidence type="ECO:0000313" key="2">
    <source>
        <dbReference type="EMBL" id="GAA4469684.1"/>
    </source>
</evidence>
<dbReference type="EMBL" id="BAABGA010000107">
    <property type="protein sequence ID" value="GAA4469684.1"/>
    <property type="molecule type" value="Genomic_DNA"/>
</dbReference>
<dbReference type="Proteomes" id="UP001500840">
    <property type="component" value="Unassembled WGS sequence"/>
</dbReference>
<protein>
    <submittedName>
        <fullName evidence="2">Uncharacterized protein</fullName>
    </submittedName>
</protein>
<accession>A0ABP8NMW0</accession>
<evidence type="ECO:0000313" key="3">
    <source>
        <dbReference type="Proteomes" id="UP001500840"/>
    </source>
</evidence>
<reference evidence="3" key="1">
    <citation type="journal article" date="2019" name="Int. J. Syst. Evol. Microbiol.">
        <title>The Global Catalogue of Microorganisms (GCM) 10K type strain sequencing project: providing services to taxonomists for standard genome sequencing and annotation.</title>
        <authorList>
            <consortium name="The Broad Institute Genomics Platform"/>
            <consortium name="The Broad Institute Genome Sequencing Center for Infectious Disease"/>
            <person name="Wu L."/>
            <person name="Ma J."/>
        </authorList>
    </citation>
    <scope>NUCLEOTIDE SEQUENCE [LARGE SCALE GENOMIC DNA]</scope>
    <source>
        <strain evidence="3">JCM 17759</strain>
    </source>
</reference>
<proteinExistence type="predicted"/>
<keyword evidence="1" id="KW-0812">Transmembrane</keyword>
<name>A0ABP8NMW0_9BACT</name>
<sequence>MPHSPTSNRLIPLAVYFASAFILHLIWEVMQMPLFESGDAPFLSTFWMCFKATATGDMLFMLTLFLTVVIIHKDLWWLSDSTSYSHPGTWIIQVIVGALLAVSFELWAVHVVNRWVYASMPVLPIIGVGLTPLLQMTLIPIASTLFSWKILKHE</sequence>
<feature type="transmembrane region" description="Helical" evidence="1">
    <location>
        <begin position="90"/>
        <end position="110"/>
    </location>
</feature>
<keyword evidence="3" id="KW-1185">Reference proteome</keyword>
<feature type="transmembrane region" description="Helical" evidence="1">
    <location>
        <begin position="10"/>
        <end position="27"/>
    </location>
</feature>
<gene>
    <name evidence="2" type="ORF">GCM10023156_62100</name>
</gene>
<comment type="caution">
    <text evidence="2">The sequence shown here is derived from an EMBL/GenBank/DDBJ whole genome shotgun (WGS) entry which is preliminary data.</text>
</comment>
<feature type="transmembrane region" description="Helical" evidence="1">
    <location>
        <begin position="58"/>
        <end position="78"/>
    </location>
</feature>
<keyword evidence="1" id="KW-1133">Transmembrane helix</keyword>
<keyword evidence="1" id="KW-0472">Membrane</keyword>
<feature type="transmembrane region" description="Helical" evidence="1">
    <location>
        <begin position="122"/>
        <end position="148"/>
    </location>
</feature>